<proteinExistence type="predicted"/>
<organism evidence="1 2">
    <name type="scientific">Clonorchis sinensis</name>
    <name type="common">Chinese liver fluke</name>
    <dbReference type="NCBI Taxonomy" id="79923"/>
    <lineage>
        <taxon>Eukaryota</taxon>
        <taxon>Metazoa</taxon>
        <taxon>Spiralia</taxon>
        <taxon>Lophotrochozoa</taxon>
        <taxon>Platyhelminthes</taxon>
        <taxon>Trematoda</taxon>
        <taxon>Digenea</taxon>
        <taxon>Opisthorchiida</taxon>
        <taxon>Opisthorchiata</taxon>
        <taxon>Opisthorchiidae</taxon>
        <taxon>Clonorchis</taxon>
    </lineage>
</organism>
<gene>
    <name evidence="1" type="ORF">CSKR_113182</name>
</gene>
<accession>A0A3R7GS20</accession>
<name>A0A3R7GS20_CLOSI</name>
<dbReference type="InParanoid" id="A0A3R7GS20"/>
<evidence type="ECO:0000313" key="1">
    <source>
        <dbReference type="EMBL" id="KAG5441837.1"/>
    </source>
</evidence>
<comment type="caution">
    <text evidence="1">The sequence shown here is derived from an EMBL/GenBank/DDBJ whole genome shotgun (WGS) entry which is preliminary data.</text>
</comment>
<sequence>MVELLPGCPSLDGSSRDVEVGLEQGTCLSSANLLTGRSVVRNRLLPLDFPRLGLDDLAVSQPSCFLLVPHQPGTERQLQSDDSFKVIRYRIFLWGGGAFGVLSELTSKIRQVRSFVTSYIPYYGPEAPDSSSGALIDCWSVRRAWQLDCKRFTTNRGDIVSAGLSGCDEWLEVAKWLKQEFANRKIRSSNRTFALRLLLSRPGQPGGIPALVLSSGGIAAKRPKGVTAESYYYLQQSYRILNYRAESLINQCYFSRSRNVFCIIYGNSGVVRLLLALNTCDLAVADLEVAECGPGGEMPQWFERKLADRKVRGLNSTSASRLPLSGLGQPGGIPALALPLGGMAARHRKGSCCRLFDFTSNRPGDVIHFAENSSTAHDRFSSSWGSPGRCGLRVSTNLMLSLNPNCTNLANYTQLQANLVQKHREREILLGSS</sequence>
<reference evidence="1 2" key="1">
    <citation type="journal article" date="2018" name="Biotechnol. Adv.">
        <title>Improved genomic resources and new bioinformatic workflow for the carcinogenic parasite Clonorchis sinensis: Biotechnological implications.</title>
        <authorList>
            <person name="Wang D."/>
            <person name="Korhonen P.K."/>
            <person name="Gasser R.B."/>
            <person name="Young N.D."/>
        </authorList>
    </citation>
    <scope>NUCLEOTIDE SEQUENCE [LARGE SCALE GENOMIC DNA]</scope>
    <source>
        <strain evidence="1">Cs-k2</strain>
    </source>
</reference>
<dbReference type="EMBL" id="NIRI02000076">
    <property type="protein sequence ID" value="KAG5441837.1"/>
    <property type="molecule type" value="Genomic_DNA"/>
</dbReference>
<reference evidence="1 2" key="2">
    <citation type="journal article" date="2021" name="Genomics">
        <title>High-quality reference genome for Clonorchis sinensis.</title>
        <authorList>
            <person name="Young N.D."/>
            <person name="Stroehlein A.J."/>
            <person name="Kinkar L."/>
            <person name="Wang T."/>
            <person name="Sohn W.M."/>
            <person name="Chang B.C.H."/>
            <person name="Kaur P."/>
            <person name="Weisz D."/>
            <person name="Dudchenko O."/>
            <person name="Aiden E.L."/>
            <person name="Korhonen P.K."/>
            <person name="Gasser R.B."/>
        </authorList>
    </citation>
    <scope>NUCLEOTIDE SEQUENCE [LARGE SCALE GENOMIC DNA]</scope>
    <source>
        <strain evidence="1">Cs-k2</strain>
    </source>
</reference>
<evidence type="ECO:0000313" key="2">
    <source>
        <dbReference type="Proteomes" id="UP000286415"/>
    </source>
</evidence>
<keyword evidence="2" id="KW-1185">Reference proteome</keyword>
<protein>
    <submittedName>
        <fullName evidence="1">Uncharacterized protein</fullName>
    </submittedName>
</protein>
<dbReference type="AlphaFoldDB" id="A0A3R7GS20"/>
<dbReference type="Proteomes" id="UP000286415">
    <property type="component" value="Unassembled WGS sequence"/>
</dbReference>